<dbReference type="Proteomes" id="UP000054928">
    <property type="component" value="Unassembled WGS sequence"/>
</dbReference>
<reference evidence="2" key="1">
    <citation type="submission" date="2014-09" db="EMBL/GenBank/DDBJ databases">
        <authorList>
            <person name="Sharma Rahul"/>
            <person name="Thines Marco"/>
        </authorList>
    </citation>
    <scope>NUCLEOTIDE SEQUENCE [LARGE SCALE GENOMIC DNA]</scope>
</reference>
<protein>
    <submittedName>
        <fullName evidence="1">Uncharacterized protein</fullName>
    </submittedName>
</protein>
<name>A0A0P1AUP0_PLAHL</name>
<dbReference type="AlphaFoldDB" id="A0A0P1AUP0"/>
<keyword evidence="2" id="KW-1185">Reference proteome</keyword>
<dbReference type="RefSeq" id="XP_024580706.1">
    <property type="nucleotide sequence ID" value="XM_024730428.1"/>
</dbReference>
<evidence type="ECO:0000313" key="2">
    <source>
        <dbReference type="Proteomes" id="UP000054928"/>
    </source>
</evidence>
<sequence>MAARSWLLHHSKIDKIFDIISQYTFTIHHINGAVSVVADAFSRRPGKAAPSSVDFHDCDANYQDRGSRLRVSSSGPTLIREGNEFLQVAVVMTALYVELSPEVRKNFYQGYANDAKFQDSWTKSDTDTLFIKHDNTLNLRGRISRGCAD</sequence>
<dbReference type="GeneID" id="36395761"/>
<evidence type="ECO:0000313" key="1">
    <source>
        <dbReference type="EMBL" id="CEG44337.1"/>
    </source>
</evidence>
<dbReference type="EMBL" id="CCYD01001204">
    <property type="protein sequence ID" value="CEG44337.1"/>
    <property type="molecule type" value="Genomic_DNA"/>
</dbReference>
<accession>A0A0P1AUP0</accession>
<proteinExistence type="predicted"/>
<organism evidence="1 2">
    <name type="scientific">Plasmopara halstedii</name>
    <name type="common">Downy mildew of sunflower</name>
    <dbReference type="NCBI Taxonomy" id="4781"/>
    <lineage>
        <taxon>Eukaryota</taxon>
        <taxon>Sar</taxon>
        <taxon>Stramenopiles</taxon>
        <taxon>Oomycota</taxon>
        <taxon>Peronosporomycetes</taxon>
        <taxon>Peronosporales</taxon>
        <taxon>Peronosporaceae</taxon>
        <taxon>Plasmopara</taxon>
    </lineage>
</organism>